<reference evidence="1" key="1">
    <citation type="submission" date="2023-03" db="EMBL/GenBank/DDBJ databases">
        <title>Draft genome sequence of a Mycolicibacterium mageritense strain H4_3_1 isolated from a hybrid biological-inorganic system reactor.</title>
        <authorList>
            <person name="Feng X."/>
            <person name="Kazama D."/>
            <person name="Sato K."/>
            <person name="Kobayashi H."/>
        </authorList>
    </citation>
    <scope>NUCLEOTIDE SEQUENCE</scope>
    <source>
        <strain evidence="1">H4_3_1</strain>
    </source>
</reference>
<dbReference type="Gene3D" id="1.10.287.1060">
    <property type="entry name" value="ESAT-6-like"/>
    <property type="match status" value="1"/>
</dbReference>
<evidence type="ECO:0000313" key="2">
    <source>
        <dbReference type="Proteomes" id="UP001241092"/>
    </source>
</evidence>
<dbReference type="AlphaFoldDB" id="A0AAI8TUY5"/>
<dbReference type="SUPFAM" id="SSF140453">
    <property type="entry name" value="EsxAB dimer-like"/>
    <property type="match status" value="1"/>
</dbReference>
<dbReference type="EMBL" id="AP027452">
    <property type="protein sequence ID" value="BDY31443.1"/>
    <property type="molecule type" value="Genomic_DNA"/>
</dbReference>
<protein>
    <recommendedName>
        <fullName evidence="3">ESX-1 secretion-associated protein</fullName>
    </recommendedName>
</protein>
<dbReference type="Proteomes" id="UP001241092">
    <property type="component" value="Chromosome"/>
</dbReference>
<gene>
    <name evidence="1" type="ORF">hbim_05395</name>
</gene>
<organism evidence="1 2">
    <name type="scientific">Mycolicibacterium mageritense</name>
    <name type="common">Mycobacterium mageritense</name>
    <dbReference type="NCBI Taxonomy" id="53462"/>
    <lineage>
        <taxon>Bacteria</taxon>
        <taxon>Bacillati</taxon>
        <taxon>Actinomycetota</taxon>
        <taxon>Actinomycetes</taxon>
        <taxon>Mycobacteriales</taxon>
        <taxon>Mycobacteriaceae</taxon>
        <taxon>Mycolicibacterium</taxon>
    </lineage>
</organism>
<evidence type="ECO:0008006" key="3">
    <source>
        <dbReference type="Google" id="ProtNLM"/>
    </source>
</evidence>
<evidence type="ECO:0000313" key="1">
    <source>
        <dbReference type="EMBL" id="BDY31443.1"/>
    </source>
</evidence>
<dbReference type="Pfam" id="PF06013">
    <property type="entry name" value="WXG100"/>
    <property type="match status" value="1"/>
</dbReference>
<accession>A0AAI8TUY5</accession>
<sequence>MAADLQAKHEAAHVRMEAAQPGWVGTSGEALRGMVAKFRADSKTLVGDVTDHGRALRAAAEAYRETDAHLAAKIKSASGEMPSGDTEQ</sequence>
<name>A0AAI8TUY5_MYCME</name>
<dbReference type="InterPro" id="IPR010310">
    <property type="entry name" value="T7SS_ESAT-6-like"/>
</dbReference>
<dbReference type="InterPro" id="IPR036689">
    <property type="entry name" value="ESAT-6-like_sf"/>
</dbReference>
<proteinExistence type="predicted"/>